<comment type="caution">
    <text evidence="1">The sequence shown here is derived from an EMBL/GenBank/DDBJ whole genome shotgun (WGS) entry which is preliminary data.</text>
</comment>
<dbReference type="RefSeq" id="WP_153304046.1">
    <property type="nucleotide sequence ID" value="NZ_MAGO01000004.1"/>
</dbReference>
<protein>
    <submittedName>
        <fullName evidence="1">Uncharacterized protein</fullName>
    </submittedName>
</protein>
<dbReference type="Proteomes" id="UP000093080">
    <property type="component" value="Unassembled WGS sequence"/>
</dbReference>
<keyword evidence="2" id="KW-1185">Reference proteome</keyword>
<organism evidence="1 2">
    <name type="scientific">Dissulfuribacter thermophilus</name>
    <dbReference type="NCBI Taxonomy" id="1156395"/>
    <lineage>
        <taxon>Bacteria</taxon>
        <taxon>Pseudomonadati</taxon>
        <taxon>Thermodesulfobacteriota</taxon>
        <taxon>Dissulfuribacteria</taxon>
        <taxon>Dissulfuribacterales</taxon>
        <taxon>Dissulfuribacteraceae</taxon>
        <taxon>Dissulfuribacter</taxon>
    </lineage>
</organism>
<proteinExistence type="predicted"/>
<sequence>MKTAKKKKKPYFSPNMKELGTIKDLTQGCSDGNYTDQAFPIHTPKKDLTFTQ</sequence>
<evidence type="ECO:0000313" key="1">
    <source>
        <dbReference type="EMBL" id="OCC15632.1"/>
    </source>
</evidence>
<dbReference type="OrthoDB" id="2913105at2"/>
<dbReference type="AlphaFoldDB" id="A0A1B9F6T8"/>
<dbReference type="STRING" id="1156395.DBT_0983"/>
<accession>A0A1B9F6T8</accession>
<dbReference type="EMBL" id="MAGO01000004">
    <property type="protein sequence ID" value="OCC15632.1"/>
    <property type="molecule type" value="Genomic_DNA"/>
</dbReference>
<gene>
    <name evidence="1" type="ORF">DBT_0983</name>
</gene>
<name>A0A1B9F6T8_9BACT</name>
<reference evidence="1 2" key="1">
    <citation type="submission" date="2016-06" db="EMBL/GenBank/DDBJ databases">
        <title>Respiratory ammonification of nitrate coupled to the oxidation of elemental sulfur in deep-sea autotrophic thermophilic bacteria.</title>
        <authorList>
            <person name="Slobodkina G.B."/>
            <person name="Mardanov A.V."/>
            <person name="Ravin N.V."/>
            <person name="Frolova A.A."/>
            <person name="Viryasiv M.B."/>
            <person name="Chernyh N.A."/>
            <person name="Bonch-Osmolovskaya E.A."/>
            <person name="Slobodkin A.I."/>
        </authorList>
    </citation>
    <scope>NUCLEOTIDE SEQUENCE [LARGE SCALE GENOMIC DNA]</scope>
    <source>
        <strain evidence="1 2">S69</strain>
    </source>
</reference>
<evidence type="ECO:0000313" key="2">
    <source>
        <dbReference type="Proteomes" id="UP000093080"/>
    </source>
</evidence>